<evidence type="ECO:0000313" key="3">
    <source>
        <dbReference type="EMBL" id="PUU80672.1"/>
    </source>
</evidence>
<dbReference type="InterPro" id="IPR009976">
    <property type="entry name" value="Sec10-like"/>
</dbReference>
<evidence type="ECO:0000313" key="4">
    <source>
        <dbReference type="Proteomes" id="UP000244722"/>
    </source>
</evidence>
<protein>
    <submittedName>
        <fullName evidence="3">Exocyst complex component Sec10-domain-containing protein</fullName>
    </submittedName>
</protein>
<feature type="region of interest" description="Disordered" evidence="1">
    <location>
        <begin position="77"/>
        <end position="105"/>
    </location>
</feature>
<feature type="compositionally biased region" description="Polar residues" evidence="1">
    <location>
        <begin position="523"/>
        <end position="540"/>
    </location>
</feature>
<dbReference type="Pfam" id="PF07393">
    <property type="entry name" value="Sec10_HB"/>
    <property type="match status" value="1"/>
</dbReference>
<dbReference type="GO" id="GO:0000145">
    <property type="term" value="C:exocyst"/>
    <property type="evidence" value="ECO:0007669"/>
    <property type="project" value="TreeGrafter"/>
</dbReference>
<feature type="compositionally biased region" description="Low complexity" evidence="1">
    <location>
        <begin position="541"/>
        <end position="551"/>
    </location>
</feature>
<dbReference type="GO" id="GO:0006893">
    <property type="term" value="P:Golgi to plasma membrane transport"/>
    <property type="evidence" value="ECO:0007669"/>
    <property type="project" value="TreeGrafter"/>
</dbReference>
<dbReference type="Gene3D" id="1.20.1280.50">
    <property type="match status" value="1"/>
</dbReference>
<dbReference type="GO" id="GO:0006887">
    <property type="term" value="P:exocytosis"/>
    <property type="evidence" value="ECO:0007669"/>
    <property type="project" value="TreeGrafter"/>
</dbReference>
<comment type="caution">
    <text evidence="3">The sequence shown here is derived from an EMBL/GenBank/DDBJ whole genome shotgun (WGS) entry which is preliminary data.</text>
</comment>
<dbReference type="PANTHER" id="PTHR12100">
    <property type="entry name" value="SEC10"/>
    <property type="match status" value="1"/>
</dbReference>
<dbReference type="PROSITE" id="PS50181">
    <property type="entry name" value="FBOX"/>
    <property type="match status" value="1"/>
</dbReference>
<evidence type="ECO:0000259" key="2">
    <source>
        <dbReference type="PROSITE" id="PS50181"/>
    </source>
</evidence>
<keyword evidence="4" id="KW-1185">Reference proteome</keyword>
<evidence type="ECO:0000256" key="1">
    <source>
        <dbReference type="SAM" id="MobiDB-lite"/>
    </source>
</evidence>
<dbReference type="Proteomes" id="UP000244722">
    <property type="component" value="Unassembled WGS sequence"/>
</dbReference>
<dbReference type="InterPro" id="IPR036047">
    <property type="entry name" value="F-box-like_dom_sf"/>
</dbReference>
<dbReference type="AlphaFoldDB" id="A0A2T6ZYV2"/>
<dbReference type="PANTHER" id="PTHR12100:SF1">
    <property type="entry name" value="RECYCLIN-1"/>
    <property type="match status" value="1"/>
</dbReference>
<dbReference type="EMBL" id="NESQ01000060">
    <property type="protein sequence ID" value="PUU80672.1"/>
    <property type="molecule type" value="Genomic_DNA"/>
</dbReference>
<gene>
    <name evidence="3" type="ORF">B9Z19DRAFT_1100167</name>
</gene>
<reference evidence="3 4" key="1">
    <citation type="submission" date="2017-04" db="EMBL/GenBank/DDBJ databases">
        <title>Draft genome sequence of Tuber borchii Vittad., a whitish edible truffle.</title>
        <authorList>
            <consortium name="DOE Joint Genome Institute"/>
            <person name="Murat C."/>
            <person name="Kuo A."/>
            <person name="Barry K.W."/>
            <person name="Clum A."/>
            <person name="Dockter R.B."/>
            <person name="Fauchery L."/>
            <person name="Iotti M."/>
            <person name="Kohler A."/>
            <person name="Labutti K."/>
            <person name="Lindquist E.A."/>
            <person name="Lipzen A."/>
            <person name="Ohm R.A."/>
            <person name="Wang M."/>
            <person name="Grigoriev I.V."/>
            <person name="Zambonelli A."/>
            <person name="Martin F.M."/>
        </authorList>
    </citation>
    <scope>NUCLEOTIDE SEQUENCE [LARGE SCALE GENOMIC DNA]</scope>
    <source>
        <strain evidence="3 4">Tbo3840</strain>
    </source>
</reference>
<feature type="domain" description="F-box" evidence="2">
    <location>
        <begin position="1"/>
        <end position="46"/>
    </location>
</feature>
<proteinExistence type="predicted"/>
<dbReference type="SMART" id="SM00256">
    <property type="entry name" value="FBOX"/>
    <property type="match status" value="1"/>
</dbReference>
<dbReference type="SUPFAM" id="SSF81383">
    <property type="entry name" value="F-box domain"/>
    <property type="match status" value="1"/>
</dbReference>
<dbReference type="InterPro" id="IPR001810">
    <property type="entry name" value="F-box_dom"/>
</dbReference>
<dbReference type="OrthoDB" id="5554140at2759"/>
<dbReference type="Pfam" id="PF12937">
    <property type="entry name" value="F-box-like"/>
    <property type="match status" value="1"/>
</dbReference>
<feature type="region of interest" description="Disordered" evidence="1">
    <location>
        <begin position="511"/>
        <end position="558"/>
    </location>
</feature>
<sequence>MLMLGLRLEIISTILEYLPIRDLCSFARVSKQLQEMVYDDSRWVHKLKLMGIWNETEARRRFEDAMRRRRAVQAARAAEEGKKALENGVKTPNVGLAGGSPAPGVSRSSTLFDAGEEENRVQVQREASMRRAELDAKRRTVAGTITEGIDFMNPAPLTPIDIPRPGIADPSSLLKVLPSIKSIRGFARHEFGRIYAALGPLYFDLAKAKTHTDPVVFRIYRDPEQQAQILAQLKVFALCDTAHGWMDRLERLDLMIGIFENAALREFEGGYETGDTDGRMRRYANVLILLNGGQACVQLFVQKHPVMFERGELGNPMDSFDKPMPGSFSLEPSSLFFTRLSALLHEQADVIDRVFPATVNVMIPFLERVAEDVISEFVTPILDEAHDRDIEQYLKAVAGIYHQLLEFAKTIKATNGSGEKFPEEVMKIMGRVFEAHVDLYLQDELEYFRKKCEAEVDSWEKKILEEDAATESFFMSNINREADKRDFLSTFKKVILMPVSAIPSPFSAKSASATETKPAETSPDASSNSLSVQETPNVSRPGTPVVPGQAAPGPPPTTELAAKAAIMNSRLEGIRSLFSLEVALNLVHSAKSSLERAALFASAGGQTGEEAREQCEQIFIALLQVLGPRHVKAGFDKAVEHLSKYNPREITEHSQPGVPPLVTFLELVNVGDLIQQMIDVFYEQELVAAKLTDPRDFLNPAAKEKKRFEQMLDERVAAGLNMGIDVLIDEVDHLFAITQQTTDFNPGAIGDAGLRDFDIGPTKTAIQVIEVVSSHTKLLTGSIDKNVLDVFNQEVGIRLFASLCKHIKRQRISVDGAIKLISDLNHYHAYIATLKIKPLVPYFNALRELSQIYLIDPSHAKQMATVIADPNRFGGIFRVEEVYEYATRREDWYRVKKEVERAMYGIGCCIS</sequence>
<dbReference type="InterPro" id="IPR048627">
    <property type="entry name" value="Sec10_HB"/>
</dbReference>
<dbReference type="STRING" id="42251.A0A2T6ZYV2"/>
<organism evidence="3 4">
    <name type="scientific">Tuber borchii</name>
    <name type="common">White truffle</name>
    <dbReference type="NCBI Taxonomy" id="42251"/>
    <lineage>
        <taxon>Eukaryota</taxon>
        <taxon>Fungi</taxon>
        <taxon>Dikarya</taxon>
        <taxon>Ascomycota</taxon>
        <taxon>Pezizomycotina</taxon>
        <taxon>Pezizomycetes</taxon>
        <taxon>Pezizales</taxon>
        <taxon>Tuberaceae</taxon>
        <taxon>Tuber</taxon>
    </lineage>
</organism>
<accession>A0A2T6ZYV2</accession>
<name>A0A2T6ZYV2_TUBBO</name>